<dbReference type="Pfam" id="PF13646">
    <property type="entry name" value="HEAT_2"/>
    <property type="match status" value="2"/>
</dbReference>
<evidence type="ECO:0000256" key="7">
    <source>
        <dbReference type="ARBA" id="ARBA00023033"/>
    </source>
</evidence>
<keyword evidence="7 9" id="KW-0503">Monooxygenase</keyword>
<protein>
    <recommendedName>
        <fullName evidence="9">Deoxyhypusine hydroxylase</fullName>
        <shortName evidence="9">DOHH</shortName>
        <ecNumber evidence="9">1.14.99.29</ecNumber>
    </recommendedName>
    <alternativeName>
        <fullName evidence="9">Deoxyhypusine dioxygenase</fullName>
    </alternativeName>
    <alternativeName>
        <fullName evidence="9">Deoxyhypusine monooxygenase</fullName>
    </alternativeName>
</protein>
<dbReference type="AlphaFoldDB" id="A0A5N5TLE8"/>
<dbReference type="InterPro" id="IPR004155">
    <property type="entry name" value="PBS_lyase_HEAT"/>
</dbReference>
<feature type="binding site" evidence="9">
    <location>
        <position position="90"/>
    </location>
    <ligand>
        <name>Fe cation</name>
        <dbReference type="ChEBI" id="CHEBI:24875"/>
        <label>1</label>
    </ligand>
</feature>
<keyword evidence="11" id="KW-1185">Reference proteome</keyword>
<comment type="caution">
    <text evidence="10">The sequence shown here is derived from an EMBL/GenBank/DDBJ whole genome shotgun (WGS) entry which is preliminary data.</text>
</comment>
<dbReference type="InterPro" id="IPR011989">
    <property type="entry name" value="ARM-like"/>
</dbReference>
<evidence type="ECO:0000256" key="2">
    <source>
        <dbReference type="ARBA" id="ARBA00005041"/>
    </source>
</evidence>
<sequence>MVSELKIQEIGSLLRNNNRPLKERFRALFTLKNIGGETSVREISYALSDSSALLKHELAYCLGQMGNPIAIPILIKVLEDIKEDPMVRHEAGEALGAIGCPSAEIILKHYSNDPVTEVAETCDLALCRIQWLKSNGKNVKNSSHLFLSVDPSPPSEELNLSLLEKTLLDDSLPLFDRYKAMFSLRNMNSSDSAKILAKGFSCFSALFRHEIAYVLGQMALRDVEEDLIKVVRNKEEKPMVRHEAAEALGSIGSETAIQTLKEFLNDETRVVRESCEVALDISDYENSSEFQYANALLKV</sequence>
<keyword evidence="5 9" id="KW-0560">Oxidoreductase</keyword>
<comment type="pathway">
    <text evidence="2 9">Protein modification; eIF5A hypusination.</text>
</comment>
<evidence type="ECO:0000256" key="4">
    <source>
        <dbReference type="ARBA" id="ARBA00022737"/>
    </source>
</evidence>
<dbReference type="GO" id="GO:0046872">
    <property type="term" value="F:metal ion binding"/>
    <property type="evidence" value="ECO:0007669"/>
    <property type="project" value="UniProtKB-KW"/>
</dbReference>
<dbReference type="SUPFAM" id="SSF48371">
    <property type="entry name" value="ARM repeat"/>
    <property type="match status" value="1"/>
</dbReference>
<feature type="binding site" evidence="9">
    <location>
        <position position="209"/>
    </location>
    <ligand>
        <name>Fe cation</name>
        <dbReference type="ChEBI" id="CHEBI:24875"/>
        <label>2</label>
    </ligand>
</feature>
<dbReference type="GO" id="GO:0019135">
    <property type="term" value="F:deoxyhypusine monooxygenase activity"/>
    <property type="evidence" value="ECO:0007669"/>
    <property type="project" value="UniProtKB-UniRule"/>
</dbReference>
<dbReference type="EMBL" id="SEYY01000547">
    <property type="protein sequence ID" value="KAB7506997.1"/>
    <property type="molecule type" value="Genomic_DNA"/>
</dbReference>
<evidence type="ECO:0000256" key="3">
    <source>
        <dbReference type="ARBA" id="ARBA00022723"/>
    </source>
</evidence>
<dbReference type="PANTHER" id="PTHR12697">
    <property type="entry name" value="PBS LYASE HEAT-LIKE PROTEIN"/>
    <property type="match status" value="1"/>
</dbReference>
<dbReference type="Gene3D" id="1.25.10.10">
    <property type="entry name" value="Leucine-rich Repeat Variant"/>
    <property type="match status" value="2"/>
</dbReference>
<gene>
    <name evidence="10" type="primary">DOHH</name>
    <name evidence="10" type="ORF">Anas_13221</name>
</gene>
<proteinExistence type="inferred from homology"/>
<dbReference type="InterPro" id="IPR016024">
    <property type="entry name" value="ARM-type_fold"/>
</dbReference>
<dbReference type="InterPro" id="IPR027517">
    <property type="entry name" value="Deoxyhypusine_hydroxylase"/>
</dbReference>
<feature type="binding site" evidence="9">
    <location>
        <position position="242"/>
    </location>
    <ligand>
        <name>Fe cation</name>
        <dbReference type="ChEBI" id="CHEBI:24875"/>
        <label>2</label>
    </ligand>
</feature>
<feature type="binding site" evidence="9">
    <location>
        <position position="57"/>
    </location>
    <ligand>
        <name>Fe cation</name>
        <dbReference type="ChEBI" id="CHEBI:24875"/>
        <label>1</label>
    </ligand>
</feature>
<evidence type="ECO:0000256" key="9">
    <source>
        <dbReference type="HAMAP-Rule" id="MF_03101"/>
    </source>
</evidence>
<evidence type="ECO:0000256" key="6">
    <source>
        <dbReference type="ARBA" id="ARBA00023004"/>
    </source>
</evidence>
<dbReference type="UniPathway" id="UPA00354"/>
<reference evidence="10 11" key="1">
    <citation type="journal article" date="2019" name="PLoS Biol.">
        <title>Sex chromosomes control vertical transmission of feminizing Wolbachia symbionts in an isopod.</title>
        <authorList>
            <person name="Becking T."/>
            <person name="Chebbi M.A."/>
            <person name="Giraud I."/>
            <person name="Moumen B."/>
            <person name="Laverre T."/>
            <person name="Caubet Y."/>
            <person name="Peccoud J."/>
            <person name="Gilbert C."/>
            <person name="Cordaux R."/>
        </authorList>
    </citation>
    <scope>NUCLEOTIDE SEQUENCE [LARGE SCALE GENOMIC DNA]</scope>
    <source>
        <strain evidence="10">ANa2</strain>
        <tissue evidence="10">Whole body excluding digestive tract and cuticle</tissue>
    </source>
</reference>
<dbReference type="EC" id="1.14.99.29" evidence="9"/>
<keyword evidence="3 9" id="KW-0479">Metal-binding</keyword>
<keyword evidence="4" id="KW-0677">Repeat</keyword>
<evidence type="ECO:0000313" key="10">
    <source>
        <dbReference type="EMBL" id="KAB7506997.1"/>
    </source>
</evidence>
<dbReference type="SMART" id="SM00567">
    <property type="entry name" value="EZ_HEAT"/>
    <property type="match status" value="6"/>
</dbReference>
<accession>A0A5N5TLE8</accession>
<comment type="similarity">
    <text evidence="9">Belongs to the deoxyhypusine hydroxylase family.</text>
</comment>
<dbReference type="Proteomes" id="UP000326759">
    <property type="component" value="Unassembled WGS sequence"/>
</dbReference>
<keyword evidence="8 9" id="KW-0386">Hypusine biosynthesis</keyword>
<feature type="binding site" evidence="9">
    <location>
        <position position="56"/>
    </location>
    <ligand>
        <name>Fe cation</name>
        <dbReference type="ChEBI" id="CHEBI:24875"/>
        <label>1</label>
    </ligand>
</feature>
<comment type="function">
    <text evidence="9">Catalyzes the hydroxylation of the N(6)-(4-aminobutyl)-L-lysine intermediate to form hypusine, an essential post-translational modification only found in mature eIF-5A factor.</text>
</comment>
<feature type="binding site" evidence="9">
    <location>
        <position position="89"/>
    </location>
    <ligand>
        <name>Fe cation</name>
        <dbReference type="ChEBI" id="CHEBI:24875"/>
        <label>1</label>
    </ligand>
</feature>
<evidence type="ECO:0000256" key="8">
    <source>
        <dbReference type="ARBA" id="ARBA00023256"/>
    </source>
</evidence>
<organism evidence="10 11">
    <name type="scientific">Armadillidium nasatum</name>
    <dbReference type="NCBI Taxonomy" id="96803"/>
    <lineage>
        <taxon>Eukaryota</taxon>
        <taxon>Metazoa</taxon>
        <taxon>Ecdysozoa</taxon>
        <taxon>Arthropoda</taxon>
        <taxon>Crustacea</taxon>
        <taxon>Multicrustacea</taxon>
        <taxon>Malacostraca</taxon>
        <taxon>Eumalacostraca</taxon>
        <taxon>Peracarida</taxon>
        <taxon>Isopoda</taxon>
        <taxon>Oniscidea</taxon>
        <taxon>Crinocheta</taxon>
        <taxon>Armadillidiidae</taxon>
        <taxon>Armadillidium</taxon>
    </lineage>
</organism>
<dbReference type="HAMAP" id="MF_03101">
    <property type="entry name" value="Deoxyhypusine_hydroxylase"/>
    <property type="match status" value="1"/>
</dbReference>
<feature type="binding site" evidence="9">
    <location>
        <position position="243"/>
    </location>
    <ligand>
        <name>Fe cation</name>
        <dbReference type="ChEBI" id="CHEBI:24875"/>
        <label>2</label>
    </ligand>
</feature>
<dbReference type="PANTHER" id="PTHR12697:SF5">
    <property type="entry name" value="DEOXYHYPUSINE HYDROXYLASE"/>
    <property type="match status" value="1"/>
</dbReference>
<keyword evidence="6 9" id="KW-0408">Iron</keyword>
<feature type="binding site" evidence="9">
    <location>
        <position position="210"/>
    </location>
    <ligand>
        <name>Fe cation</name>
        <dbReference type="ChEBI" id="CHEBI:24875"/>
        <label>2</label>
    </ligand>
</feature>
<name>A0A5N5TLE8_9CRUS</name>
<evidence type="ECO:0000256" key="5">
    <source>
        <dbReference type="ARBA" id="ARBA00023002"/>
    </source>
</evidence>
<evidence type="ECO:0000313" key="11">
    <source>
        <dbReference type="Proteomes" id="UP000326759"/>
    </source>
</evidence>
<comment type="catalytic activity">
    <reaction evidence="1 9">
        <text>[eIF5A protein]-deoxyhypusine + AH2 + O2 = [eIF5A protein]-hypusine + A + H2O</text>
        <dbReference type="Rhea" id="RHEA:14101"/>
        <dbReference type="Rhea" id="RHEA-COMP:10144"/>
        <dbReference type="Rhea" id="RHEA-COMP:12592"/>
        <dbReference type="ChEBI" id="CHEBI:13193"/>
        <dbReference type="ChEBI" id="CHEBI:15377"/>
        <dbReference type="ChEBI" id="CHEBI:15379"/>
        <dbReference type="ChEBI" id="CHEBI:17499"/>
        <dbReference type="ChEBI" id="CHEBI:82657"/>
        <dbReference type="ChEBI" id="CHEBI:91175"/>
        <dbReference type="EC" id="1.14.99.29"/>
    </reaction>
</comment>
<evidence type="ECO:0000256" key="1">
    <source>
        <dbReference type="ARBA" id="ARBA00000068"/>
    </source>
</evidence>
<comment type="cofactor">
    <cofactor evidence="9">
        <name>Fe(2+)</name>
        <dbReference type="ChEBI" id="CHEBI:29033"/>
    </cofactor>
    <text evidence="9">Binds 2 Fe(2+) ions per subunit.</text>
</comment>
<dbReference type="OrthoDB" id="421002at2759"/>